<dbReference type="InterPro" id="IPR051450">
    <property type="entry name" value="Gfo/Idh/MocA_Oxidoreductases"/>
</dbReference>
<dbReference type="SUPFAM" id="SSF51735">
    <property type="entry name" value="NAD(P)-binding Rossmann-fold domains"/>
    <property type="match status" value="1"/>
</dbReference>
<reference evidence="2" key="1">
    <citation type="submission" date="2021-11" db="EMBL/GenBank/DDBJ databases">
        <title>Streptomyces corallinus and Kineosporia corallina sp. nov., two new coral-derived marine actinobacteria.</title>
        <authorList>
            <person name="Buangrab K."/>
            <person name="Sutthacheep M."/>
            <person name="Yeemin T."/>
            <person name="Harunari E."/>
            <person name="Igarashi Y."/>
            <person name="Sripreechasak P."/>
            <person name="Kanchanasin P."/>
            <person name="Tanasupawat S."/>
            <person name="Phongsopitanun W."/>
        </authorList>
    </citation>
    <scope>NUCLEOTIDE SEQUENCE</scope>
    <source>
        <strain evidence="2">JCM 31032</strain>
    </source>
</reference>
<dbReference type="InterPro" id="IPR000683">
    <property type="entry name" value="Gfo/Idh/MocA-like_OxRdtase_N"/>
</dbReference>
<dbReference type="RefSeq" id="WP_231441998.1">
    <property type="nucleotide sequence ID" value="NZ_JAJOMB010000006.1"/>
</dbReference>
<proteinExistence type="predicted"/>
<dbReference type="AlphaFoldDB" id="A0A9X1STN5"/>
<dbReference type="Proteomes" id="UP001138997">
    <property type="component" value="Unassembled WGS sequence"/>
</dbReference>
<dbReference type="Gene3D" id="3.40.50.720">
    <property type="entry name" value="NAD(P)-binding Rossmann-like Domain"/>
    <property type="match status" value="1"/>
</dbReference>
<dbReference type="EMBL" id="JAJOMB010000006">
    <property type="protein sequence ID" value="MCD5312114.1"/>
    <property type="molecule type" value="Genomic_DNA"/>
</dbReference>
<dbReference type="GO" id="GO:0000166">
    <property type="term" value="F:nucleotide binding"/>
    <property type="evidence" value="ECO:0007669"/>
    <property type="project" value="InterPro"/>
</dbReference>
<gene>
    <name evidence="2" type="ORF">LR394_14480</name>
</gene>
<dbReference type="Gene3D" id="3.30.360.10">
    <property type="entry name" value="Dihydrodipicolinate Reductase, domain 2"/>
    <property type="match status" value="1"/>
</dbReference>
<comment type="caution">
    <text evidence="2">The sequence shown here is derived from an EMBL/GenBank/DDBJ whole genome shotgun (WGS) entry which is preliminary data.</text>
</comment>
<evidence type="ECO:0000259" key="1">
    <source>
        <dbReference type="Pfam" id="PF01408"/>
    </source>
</evidence>
<dbReference type="PANTHER" id="PTHR43377:SF1">
    <property type="entry name" value="BILIVERDIN REDUCTASE A"/>
    <property type="match status" value="1"/>
</dbReference>
<keyword evidence="3" id="KW-1185">Reference proteome</keyword>
<feature type="domain" description="Gfo/Idh/MocA-like oxidoreductase N-terminal" evidence="1">
    <location>
        <begin position="4"/>
        <end position="122"/>
    </location>
</feature>
<evidence type="ECO:0000313" key="2">
    <source>
        <dbReference type="EMBL" id="MCD5312114.1"/>
    </source>
</evidence>
<dbReference type="PANTHER" id="PTHR43377">
    <property type="entry name" value="BILIVERDIN REDUCTASE A"/>
    <property type="match status" value="1"/>
</dbReference>
<protein>
    <submittedName>
        <fullName evidence="2">Gfo/Idh/MocA family oxidoreductase</fullName>
    </submittedName>
</protein>
<accession>A0A9X1STN5</accession>
<organism evidence="2 3">
    <name type="scientific">Kineosporia babensis</name>
    <dbReference type="NCBI Taxonomy" id="499548"/>
    <lineage>
        <taxon>Bacteria</taxon>
        <taxon>Bacillati</taxon>
        <taxon>Actinomycetota</taxon>
        <taxon>Actinomycetes</taxon>
        <taxon>Kineosporiales</taxon>
        <taxon>Kineosporiaceae</taxon>
        <taxon>Kineosporia</taxon>
    </lineage>
</organism>
<name>A0A9X1STN5_9ACTN</name>
<evidence type="ECO:0000313" key="3">
    <source>
        <dbReference type="Proteomes" id="UP001138997"/>
    </source>
</evidence>
<dbReference type="InterPro" id="IPR036291">
    <property type="entry name" value="NAD(P)-bd_dom_sf"/>
</dbReference>
<dbReference type="Pfam" id="PF01408">
    <property type="entry name" value="GFO_IDH_MocA"/>
    <property type="match status" value="1"/>
</dbReference>
<sequence length="346" mass="36806">MTGVGLIGAGAVVQTIHLPTLARLSEEFTIRTVMDTDPATAQAVAARVGAQASTDLEDVLNDESIEVVAICSPPEFHAEQTVAALRAGKRAVLCEKPLATSHDELRDIAEALAETGGLLVVGAMHVFDPAWTEIRPRLGELVRSARTVRSSIVLPFNDRYESRASHLLPRQPMSMPDASDPAVRQAFLNAAVLGLAVHDLPLVHELIGRPGTDAEIVSAEFLEPFGYVIGIRAGQTLVEVSGLMQPHWKPLWELEAVSAEEVLHVEFTPSFVPAGSATATITGAQGAFSVGNRPTNGYEAEWRRLAQALQGQTDAVPSSADVLADAEFVVHVADRATALLGEQVPA</sequence>